<proteinExistence type="predicted"/>
<dbReference type="Pfam" id="PF05193">
    <property type="entry name" value="Peptidase_M16_C"/>
    <property type="match status" value="1"/>
</dbReference>
<dbReference type="NCBIfam" id="NF047422">
    <property type="entry name" value="YfmF_fam"/>
    <property type="match status" value="1"/>
</dbReference>
<evidence type="ECO:0000313" key="2">
    <source>
        <dbReference type="EMBL" id="RST97608.1"/>
    </source>
</evidence>
<dbReference type="InterPro" id="IPR007863">
    <property type="entry name" value="Peptidase_M16_C"/>
</dbReference>
<dbReference type="InterPro" id="IPR050361">
    <property type="entry name" value="MPP/UQCRC_Complex"/>
</dbReference>
<reference evidence="2 3" key="1">
    <citation type="submission" date="2017-05" db="EMBL/GenBank/DDBJ databases">
        <title>Vagococcus spp. assemblies.</title>
        <authorList>
            <person name="Gulvik C.A."/>
        </authorList>
    </citation>
    <scope>NUCLEOTIDE SEQUENCE [LARGE SCALE GENOMIC DNA]</scope>
    <source>
        <strain evidence="2 3">SS1995</strain>
    </source>
</reference>
<protein>
    <submittedName>
        <fullName evidence="2">Peptidase M16</fullName>
    </submittedName>
</protein>
<dbReference type="Gene3D" id="3.30.830.10">
    <property type="entry name" value="Metalloenzyme, LuxS/M16 peptidase-like"/>
    <property type="match status" value="2"/>
</dbReference>
<dbReference type="Proteomes" id="UP000287857">
    <property type="component" value="Unassembled WGS sequence"/>
</dbReference>
<accession>A0A429ZVC9</accession>
<name>A0A429ZVC9_9ENTE</name>
<organism evidence="2 3">
    <name type="scientific">Vagococcus vulneris</name>
    <dbReference type="NCBI Taxonomy" id="1977869"/>
    <lineage>
        <taxon>Bacteria</taxon>
        <taxon>Bacillati</taxon>
        <taxon>Bacillota</taxon>
        <taxon>Bacilli</taxon>
        <taxon>Lactobacillales</taxon>
        <taxon>Enterococcaceae</taxon>
        <taxon>Vagococcus</taxon>
    </lineage>
</organism>
<feature type="domain" description="Peptidase M16 C-terminal" evidence="1">
    <location>
        <begin position="184"/>
        <end position="358"/>
    </location>
</feature>
<dbReference type="PANTHER" id="PTHR11851:SF186">
    <property type="entry name" value="INACTIVE METALLOPROTEASE YMFF-RELATED"/>
    <property type="match status" value="1"/>
</dbReference>
<dbReference type="PANTHER" id="PTHR11851">
    <property type="entry name" value="METALLOPROTEASE"/>
    <property type="match status" value="1"/>
</dbReference>
<comment type="caution">
    <text evidence="2">The sequence shown here is derived from an EMBL/GenBank/DDBJ whole genome shotgun (WGS) entry which is preliminary data.</text>
</comment>
<keyword evidence="3" id="KW-1185">Reference proteome</keyword>
<dbReference type="EMBL" id="NGJS01000016">
    <property type="protein sequence ID" value="RST97608.1"/>
    <property type="molecule type" value="Genomic_DNA"/>
</dbReference>
<dbReference type="OrthoDB" id="9762085at2"/>
<dbReference type="InterPro" id="IPR011249">
    <property type="entry name" value="Metalloenz_LuxS/M16"/>
</dbReference>
<gene>
    <name evidence="2" type="ORF">CBF37_09555</name>
</gene>
<dbReference type="SUPFAM" id="SSF63411">
    <property type="entry name" value="LuxS/MPP-like metallohydrolase"/>
    <property type="match status" value="2"/>
</dbReference>
<sequence length="425" mass="48616">MSITHQLNKHVNLHIIPNEKYKTVRILIRFATNLTPQKSSQRSLLASLMETNSKNYPSQIELSKQLSDLYGAGFGIGVSRKGNEHYLTVGLNLINDRFAPSGLPVLESAVSFLKEIIFQPNISDNHFEEKTFSREQANLIEYIESIFDDKQTYSALQLQQLFFNHSPEQQTPSFGDIKFIQNETPHSLADYYHSMINNDHVDILVIGNVDDGYVKKCFTDFGFTDRTDSDNDLNLLYKQPFINVIQQQTEVLPVVQSKLNLAYHSDIYYFDNLYFPLLVFNGLFGGFPHSKLFMNVREKHSLAYYASSSIDTFRGFITVQTGIDADNRKQVLRLINEQLKELATGTVTEEELEQTKSLLSNQYLLSLDSQHALLEQAYLGLSIPKANLSQKEWLAQLNRVTVKDIQKVAKKIKLQAVYFMEGSEK</sequence>
<dbReference type="AlphaFoldDB" id="A0A429ZVC9"/>
<evidence type="ECO:0000259" key="1">
    <source>
        <dbReference type="Pfam" id="PF05193"/>
    </source>
</evidence>
<dbReference type="GO" id="GO:0046872">
    <property type="term" value="F:metal ion binding"/>
    <property type="evidence" value="ECO:0007669"/>
    <property type="project" value="InterPro"/>
</dbReference>
<evidence type="ECO:0000313" key="3">
    <source>
        <dbReference type="Proteomes" id="UP000287857"/>
    </source>
</evidence>